<gene>
    <name evidence="2" type="ORF">METZ01_LOCUS246945</name>
</gene>
<keyword evidence="1" id="KW-0812">Transmembrane</keyword>
<name>A0A382I5W4_9ZZZZ</name>
<reference evidence="2" key="1">
    <citation type="submission" date="2018-05" db="EMBL/GenBank/DDBJ databases">
        <authorList>
            <person name="Lanie J.A."/>
            <person name="Ng W.-L."/>
            <person name="Kazmierczak K.M."/>
            <person name="Andrzejewski T.M."/>
            <person name="Davidsen T.M."/>
            <person name="Wayne K.J."/>
            <person name="Tettelin H."/>
            <person name="Glass J.I."/>
            <person name="Rusch D."/>
            <person name="Podicherti R."/>
            <person name="Tsui H.-C.T."/>
            <person name="Winkler M.E."/>
        </authorList>
    </citation>
    <scope>NUCLEOTIDE SEQUENCE</scope>
</reference>
<dbReference type="AlphaFoldDB" id="A0A382I5W4"/>
<evidence type="ECO:0000313" key="2">
    <source>
        <dbReference type="EMBL" id="SVB94091.1"/>
    </source>
</evidence>
<dbReference type="EMBL" id="UINC01064940">
    <property type="protein sequence ID" value="SVB94091.1"/>
    <property type="molecule type" value="Genomic_DNA"/>
</dbReference>
<evidence type="ECO:0000256" key="1">
    <source>
        <dbReference type="SAM" id="Phobius"/>
    </source>
</evidence>
<keyword evidence="1" id="KW-1133">Transmembrane helix</keyword>
<feature type="transmembrane region" description="Helical" evidence="1">
    <location>
        <begin position="12"/>
        <end position="35"/>
    </location>
</feature>
<accession>A0A382I5W4</accession>
<sequence length="60" mass="7425">METFINFYLFPYTALVFIFKYAIAGLGWIGLAMWLHYLITHAEWNNGYYEWKFRNPFYRD</sequence>
<proteinExistence type="predicted"/>
<protein>
    <submittedName>
        <fullName evidence="2">Uncharacterized protein</fullName>
    </submittedName>
</protein>
<organism evidence="2">
    <name type="scientific">marine metagenome</name>
    <dbReference type="NCBI Taxonomy" id="408172"/>
    <lineage>
        <taxon>unclassified sequences</taxon>
        <taxon>metagenomes</taxon>
        <taxon>ecological metagenomes</taxon>
    </lineage>
</organism>
<keyword evidence="1" id="KW-0472">Membrane</keyword>